<dbReference type="Proteomes" id="UP001589738">
    <property type="component" value="Unassembled WGS sequence"/>
</dbReference>
<dbReference type="EMBL" id="JBHLUU010000005">
    <property type="protein sequence ID" value="MFC0473900.1"/>
    <property type="molecule type" value="Genomic_DNA"/>
</dbReference>
<evidence type="ECO:0000313" key="2">
    <source>
        <dbReference type="EMBL" id="MFC0473900.1"/>
    </source>
</evidence>
<protein>
    <submittedName>
        <fullName evidence="2">Uncharacterized protein</fullName>
    </submittedName>
</protein>
<reference evidence="2 3" key="1">
    <citation type="submission" date="2024-09" db="EMBL/GenBank/DDBJ databases">
        <authorList>
            <person name="Sun Q."/>
            <person name="Mori K."/>
        </authorList>
    </citation>
    <scope>NUCLEOTIDE SEQUENCE [LARGE SCALE GENOMIC DNA]</scope>
    <source>
        <strain evidence="2 3">CGMCC 1.9126</strain>
    </source>
</reference>
<proteinExistence type="predicted"/>
<evidence type="ECO:0000313" key="3">
    <source>
        <dbReference type="Proteomes" id="UP001589738"/>
    </source>
</evidence>
<keyword evidence="3" id="KW-1185">Reference proteome</keyword>
<name>A0ABV6KLH4_9BACI</name>
<gene>
    <name evidence="2" type="ORF">ACFFHF_00890</name>
</gene>
<accession>A0ABV6KLH4</accession>
<feature type="signal peptide" evidence="1">
    <location>
        <begin position="1"/>
        <end position="26"/>
    </location>
</feature>
<organism evidence="2 3">
    <name type="scientific">Robertmurraya beringensis</name>
    <dbReference type="NCBI Taxonomy" id="641660"/>
    <lineage>
        <taxon>Bacteria</taxon>
        <taxon>Bacillati</taxon>
        <taxon>Bacillota</taxon>
        <taxon>Bacilli</taxon>
        <taxon>Bacillales</taxon>
        <taxon>Bacillaceae</taxon>
        <taxon>Robertmurraya</taxon>
    </lineage>
</organism>
<feature type="chain" id="PRO_5045926333" evidence="1">
    <location>
        <begin position="27"/>
        <end position="134"/>
    </location>
</feature>
<comment type="caution">
    <text evidence="2">The sequence shown here is derived from an EMBL/GenBank/DDBJ whole genome shotgun (WGS) entry which is preliminary data.</text>
</comment>
<keyword evidence="1" id="KW-0732">Signal</keyword>
<sequence length="134" mass="14793">MKKKINRILSISAFCFVLLLPSLAMASSYVSTFSILTSSGFKGATRSYDGSNLGITTYGKTADGQSAYGTSSIFYIALYRDNTWADDHIGTVTHSRTADSTSKWSSVGKGNYYFTFWKNDDKVYVKGTVGMFNY</sequence>
<evidence type="ECO:0000256" key="1">
    <source>
        <dbReference type="SAM" id="SignalP"/>
    </source>
</evidence>
<dbReference type="RefSeq" id="WP_340906603.1">
    <property type="nucleotide sequence ID" value="NZ_JBHLUU010000005.1"/>
</dbReference>